<name>A0A165XJI8_9AGAM</name>
<feature type="compositionally biased region" description="Pro residues" evidence="1">
    <location>
        <begin position="1"/>
        <end position="12"/>
    </location>
</feature>
<evidence type="ECO:0000313" key="3">
    <source>
        <dbReference type="Proteomes" id="UP000076798"/>
    </source>
</evidence>
<accession>A0A165XJI8</accession>
<keyword evidence="3" id="KW-1185">Reference proteome</keyword>
<organism evidence="2 3">
    <name type="scientific">Sistotremastrum suecicum HHB10207 ss-3</name>
    <dbReference type="NCBI Taxonomy" id="1314776"/>
    <lineage>
        <taxon>Eukaryota</taxon>
        <taxon>Fungi</taxon>
        <taxon>Dikarya</taxon>
        <taxon>Basidiomycota</taxon>
        <taxon>Agaricomycotina</taxon>
        <taxon>Agaricomycetes</taxon>
        <taxon>Sistotremastrales</taxon>
        <taxon>Sistotremastraceae</taxon>
        <taxon>Sistotremastrum</taxon>
    </lineage>
</organism>
<dbReference type="AlphaFoldDB" id="A0A165XJI8"/>
<reference evidence="2 3" key="1">
    <citation type="journal article" date="2016" name="Mol. Biol. Evol.">
        <title>Comparative Genomics of Early-Diverging Mushroom-Forming Fungi Provides Insights into the Origins of Lignocellulose Decay Capabilities.</title>
        <authorList>
            <person name="Nagy L.G."/>
            <person name="Riley R."/>
            <person name="Tritt A."/>
            <person name="Adam C."/>
            <person name="Daum C."/>
            <person name="Floudas D."/>
            <person name="Sun H."/>
            <person name="Yadav J.S."/>
            <person name="Pangilinan J."/>
            <person name="Larsson K.H."/>
            <person name="Matsuura K."/>
            <person name="Barry K."/>
            <person name="Labutti K."/>
            <person name="Kuo R."/>
            <person name="Ohm R.A."/>
            <person name="Bhattacharya S.S."/>
            <person name="Shirouzu T."/>
            <person name="Yoshinaga Y."/>
            <person name="Martin F.M."/>
            <person name="Grigoriev I.V."/>
            <person name="Hibbett D.S."/>
        </authorList>
    </citation>
    <scope>NUCLEOTIDE SEQUENCE [LARGE SCALE GENOMIC DNA]</scope>
    <source>
        <strain evidence="2 3">HHB10207 ss-3</strain>
    </source>
</reference>
<proteinExistence type="predicted"/>
<evidence type="ECO:0000313" key="2">
    <source>
        <dbReference type="EMBL" id="KZT32254.1"/>
    </source>
</evidence>
<gene>
    <name evidence="2" type="ORF">SISSUDRAFT_1055768</name>
</gene>
<protein>
    <submittedName>
        <fullName evidence="2">Uncharacterized protein</fullName>
    </submittedName>
</protein>
<sequence length="81" mass="8709">MSGPPPPPPPEPQDMTAPHADHDRSTITLMTNQFGALLEAVKELNATMGAQKTTMEGVKSTLLEHGTKFDVLIKDALKSEP</sequence>
<feature type="region of interest" description="Disordered" evidence="1">
    <location>
        <begin position="1"/>
        <end position="21"/>
    </location>
</feature>
<dbReference type="EMBL" id="KV428362">
    <property type="protein sequence ID" value="KZT32254.1"/>
    <property type="molecule type" value="Genomic_DNA"/>
</dbReference>
<evidence type="ECO:0000256" key="1">
    <source>
        <dbReference type="SAM" id="MobiDB-lite"/>
    </source>
</evidence>
<dbReference type="Proteomes" id="UP000076798">
    <property type="component" value="Unassembled WGS sequence"/>
</dbReference>